<organism evidence="1 2">
    <name type="scientific">Rotaria sordida</name>
    <dbReference type="NCBI Taxonomy" id="392033"/>
    <lineage>
        <taxon>Eukaryota</taxon>
        <taxon>Metazoa</taxon>
        <taxon>Spiralia</taxon>
        <taxon>Gnathifera</taxon>
        <taxon>Rotifera</taxon>
        <taxon>Eurotatoria</taxon>
        <taxon>Bdelloidea</taxon>
        <taxon>Philodinida</taxon>
        <taxon>Philodinidae</taxon>
        <taxon>Rotaria</taxon>
    </lineage>
</organism>
<protein>
    <submittedName>
        <fullName evidence="1">Uncharacterized protein</fullName>
    </submittedName>
</protein>
<sequence length="45" mass="4838">MPTYILSCIELVSVSVDVPNENTVDRNRIQLASSSTGTGSLDQVK</sequence>
<feature type="non-terminal residue" evidence="1">
    <location>
        <position position="1"/>
    </location>
</feature>
<evidence type="ECO:0000313" key="2">
    <source>
        <dbReference type="Proteomes" id="UP000663836"/>
    </source>
</evidence>
<dbReference type="Proteomes" id="UP000663836">
    <property type="component" value="Unassembled WGS sequence"/>
</dbReference>
<gene>
    <name evidence="1" type="ORF">JBS370_LOCUS42466</name>
</gene>
<accession>A0A820M5E3</accession>
<evidence type="ECO:0000313" key="1">
    <source>
        <dbReference type="EMBL" id="CAF4368797.1"/>
    </source>
</evidence>
<proteinExistence type="predicted"/>
<name>A0A820M5E3_9BILA</name>
<reference evidence="1" key="1">
    <citation type="submission" date="2021-02" db="EMBL/GenBank/DDBJ databases">
        <authorList>
            <person name="Nowell W R."/>
        </authorList>
    </citation>
    <scope>NUCLEOTIDE SEQUENCE</scope>
</reference>
<comment type="caution">
    <text evidence="1">The sequence shown here is derived from an EMBL/GenBank/DDBJ whole genome shotgun (WGS) entry which is preliminary data.</text>
</comment>
<dbReference type="EMBL" id="CAJOBD010056584">
    <property type="protein sequence ID" value="CAF4368797.1"/>
    <property type="molecule type" value="Genomic_DNA"/>
</dbReference>
<dbReference type="AlphaFoldDB" id="A0A820M5E3"/>